<dbReference type="PANTHER" id="PTHR34404:SF2">
    <property type="entry name" value="CONSERVED SERINE RICH PROTEIN"/>
    <property type="match status" value="1"/>
</dbReference>
<organism evidence="3 4">
    <name type="scientific">Kineobactrum sediminis</name>
    <dbReference type="NCBI Taxonomy" id="1905677"/>
    <lineage>
        <taxon>Bacteria</taxon>
        <taxon>Pseudomonadati</taxon>
        <taxon>Pseudomonadota</taxon>
        <taxon>Gammaproteobacteria</taxon>
        <taxon>Cellvibrionales</taxon>
        <taxon>Halieaceae</taxon>
        <taxon>Kineobactrum</taxon>
    </lineage>
</organism>
<name>A0A2N5Y6M5_9GAMM</name>
<feature type="compositionally biased region" description="Low complexity" evidence="1">
    <location>
        <begin position="75"/>
        <end position="89"/>
    </location>
</feature>
<evidence type="ECO:0000313" key="4">
    <source>
        <dbReference type="Proteomes" id="UP000234845"/>
    </source>
</evidence>
<dbReference type="Proteomes" id="UP000234845">
    <property type="component" value="Unassembled WGS sequence"/>
</dbReference>
<dbReference type="AlphaFoldDB" id="A0A2N5Y6M5"/>
<evidence type="ECO:0000259" key="2">
    <source>
        <dbReference type="SMART" id="SM00834"/>
    </source>
</evidence>
<keyword evidence="4" id="KW-1185">Reference proteome</keyword>
<dbReference type="OrthoDB" id="9813321at2"/>
<reference evidence="4" key="1">
    <citation type="submission" date="2017-11" db="EMBL/GenBank/DDBJ databases">
        <title>The draft genome sequence of Chromatocurvus sp. F02.</title>
        <authorList>
            <person name="Du Z.-J."/>
            <person name="Chang Y.-Q."/>
        </authorList>
    </citation>
    <scope>NUCLEOTIDE SEQUENCE [LARGE SCALE GENOMIC DNA]</scope>
    <source>
        <strain evidence="4">F02</strain>
    </source>
</reference>
<dbReference type="NCBIfam" id="TIGR02605">
    <property type="entry name" value="CxxC_CxxC_SSSS"/>
    <property type="match status" value="1"/>
</dbReference>
<evidence type="ECO:0000256" key="1">
    <source>
        <dbReference type="SAM" id="MobiDB-lite"/>
    </source>
</evidence>
<accession>A0A2N5Y6M5</accession>
<sequence>MPIYEYQCQACGHLHEALQKVSDALLVDCPACGASALKKKVSAAGFRLKGGGWYETDFKTSGKKNLVAGGDDKSPAPAATTTPAATPAATGGGSTSKGGESKSAS</sequence>
<feature type="region of interest" description="Disordered" evidence="1">
    <location>
        <begin position="64"/>
        <end position="105"/>
    </location>
</feature>
<dbReference type="Pfam" id="PF09723">
    <property type="entry name" value="Zn_ribbon_8"/>
    <property type="match status" value="1"/>
</dbReference>
<dbReference type="RefSeq" id="WP_101519690.1">
    <property type="nucleotide sequence ID" value="NZ_PKLZ01000001.1"/>
</dbReference>
<dbReference type="SMART" id="SM00834">
    <property type="entry name" value="CxxC_CXXC_SSSS"/>
    <property type="match status" value="1"/>
</dbReference>
<dbReference type="InterPro" id="IPR013429">
    <property type="entry name" value="Regulatory_FmdB_Zinc_ribbon"/>
</dbReference>
<protein>
    <submittedName>
        <fullName evidence="3">Zinc ribbon domain-containing protein</fullName>
    </submittedName>
</protein>
<proteinExistence type="predicted"/>
<gene>
    <name evidence="3" type="ORF">CWI75_01505</name>
</gene>
<dbReference type="PANTHER" id="PTHR34404">
    <property type="entry name" value="REGULATORY PROTEIN, FMDB FAMILY"/>
    <property type="match status" value="1"/>
</dbReference>
<comment type="caution">
    <text evidence="3">The sequence shown here is derived from an EMBL/GenBank/DDBJ whole genome shotgun (WGS) entry which is preliminary data.</text>
</comment>
<dbReference type="EMBL" id="PKLZ01000001">
    <property type="protein sequence ID" value="PLW84053.1"/>
    <property type="molecule type" value="Genomic_DNA"/>
</dbReference>
<evidence type="ECO:0000313" key="3">
    <source>
        <dbReference type="EMBL" id="PLW84053.1"/>
    </source>
</evidence>
<feature type="domain" description="Putative regulatory protein FmdB zinc ribbon" evidence="2">
    <location>
        <begin position="1"/>
        <end position="42"/>
    </location>
</feature>